<evidence type="ECO:0000313" key="1">
    <source>
        <dbReference type="EMBL" id="KNZ48430.1"/>
    </source>
</evidence>
<sequence length="118" mass="13782">MGLAPQQRFMEHQDLTTIRRSRSTTNFTPAAHLFSSPLISTRVKTDCKKEFEDWGFPRITFKWNSPTLSGSDWNKATASILLEHWTRWHQGQAQEQTSASIHSTAIVDRWLETMQKRY</sequence>
<organism evidence="1 2">
    <name type="scientific">Puccinia sorghi</name>
    <dbReference type="NCBI Taxonomy" id="27349"/>
    <lineage>
        <taxon>Eukaryota</taxon>
        <taxon>Fungi</taxon>
        <taxon>Dikarya</taxon>
        <taxon>Basidiomycota</taxon>
        <taxon>Pucciniomycotina</taxon>
        <taxon>Pucciniomycetes</taxon>
        <taxon>Pucciniales</taxon>
        <taxon>Pucciniaceae</taxon>
        <taxon>Puccinia</taxon>
    </lineage>
</organism>
<dbReference type="AlphaFoldDB" id="A0A0L6UKU8"/>
<dbReference type="EMBL" id="LAVV01010918">
    <property type="protein sequence ID" value="KNZ48430.1"/>
    <property type="molecule type" value="Genomic_DNA"/>
</dbReference>
<protein>
    <submittedName>
        <fullName evidence="1">Uncharacterized protein</fullName>
    </submittedName>
</protein>
<name>A0A0L6UKU8_9BASI</name>
<proteinExistence type="predicted"/>
<evidence type="ECO:0000313" key="2">
    <source>
        <dbReference type="Proteomes" id="UP000037035"/>
    </source>
</evidence>
<accession>A0A0L6UKU8</accession>
<reference evidence="1 2" key="1">
    <citation type="submission" date="2015-08" db="EMBL/GenBank/DDBJ databases">
        <title>Next Generation Sequencing and Analysis of the Genome of Puccinia sorghi L Schw, the Causal Agent of Maize Common Rust.</title>
        <authorList>
            <person name="Rochi L."/>
            <person name="Burguener G."/>
            <person name="Darino M."/>
            <person name="Turjanski A."/>
            <person name="Kreff E."/>
            <person name="Dieguez M.J."/>
            <person name="Sacco F."/>
        </authorList>
    </citation>
    <scope>NUCLEOTIDE SEQUENCE [LARGE SCALE GENOMIC DNA]</scope>
    <source>
        <strain evidence="1 2">RO10H11247</strain>
    </source>
</reference>
<gene>
    <name evidence="1" type="ORF">VP01_567g9</name>
</gene>
<comment type="caution">
    <text evidence="1">The sequence shown here is derived from an EMBL/GenBank/DDBJ whole genome shotgun (WGS) entry which is preliminary data.</text>
</comment>
<dbReference type="VEuPathDB" id="FungiDB:VP01_567g9"/>
<dbReference type="Proteomes" id="UP000037035">
    <property type="component" value="Unassembled WGS sequence"/>
</dbReference>
<keyword evidence="2" id="KW-1185">Reference proteome</keyword>